<gene>
    <name evidence="3" type="ORF">MNB_SV-3-1215</name>
</gene>
<dbReference type="InterPro" id="IPR003848">
    <property type="entry name" value="DUF218"/>
</dbReference>
<feature type="transmembrane region" description="Helical" evidence="1">
    <location>
        <begin position="12"/>
        <end position="33"/>
    </location>
</feature>
<proteinExistence type="predicted"/>
<dbReference type="PANTHER" id="PTHR30336:SF4">
    <property type="entry name" value="ENVELOPE BIOGENESIS FACTOR ELYC"/>
    <property type="match status" value="1"/>
</dbReference>
<dbReference type="EMBL" id="FPHI01000030">
    <property type="protein sequence ID" value="SFV67209.1"/>
    <property type="molecule type" value="Genomic_DNA"/>
</dbReference>
<evidence type="ECO:0000259" key="2">
    <source>
        <dbReference type="Pfam" id="PF02698"/>
    </source>
</evidence>
<dbReference type="Pfam" id="PF02698">
    <property type="entry name" value="DUF218"/>
    <property type="match status" value="1"/>
</dbReference>
<organism evidence="3">
    <name type="scientific">hydrothermal vent metagenome</name>
    <dbReference type="NCBI Taxonomy" id="652676"/>
    <lineage>
        <taxon>unclassified sequences</taxon>
        <taxon>metagenomes</taxon>
        <taxon>ecological metagenomes</taxon>
    </lineage>
</organism>
<dbReference type="AlphaFoldDB" id="A0A1W1CN62"/>
<evidence type="ECO:0000256" key="1">
    <source>
        <dbReference type="SAM" id="Phobius"/>
    </source>
</evidence>
<feature type="transmembrane region" description="Helical" evidence="1">
    <location>
        <begin position="40"/>
        <end position="59"/>
    </location>
</feature>
<dbReference type="InterPro" id="IPR051599">
    <property type="entry name" value="Cell_Envelope_Assoc"/>
</dbReference>
<dbReference type="PANTHER" id="PTHR30336">
    <property type="entry name" value="INNER MEMBRANE PROTEIN, PROBABLE PERMEASE"/>
    <property type="match status" value="1"/>
</dbReference>
<feature type="domain" description="DUF218" evidence="2">
    <location>
        <begin position="82"/>
        <end position="244"/>
    </location>
</feature>
<name>A0A1W1CN62_9ZZZZ</name>
<keyword evidence="1" id="KW-0812">Transmembrane</keyword>
<dbReference type="GO" id="GO:0000270">
    <property type="term" value="P:peptidoglycan metabolic process"/>
    <property type="evidence" value="ECO:0007669"/>
    <property type="project" value="TreeGrafter"/>
</dbReference>
<dbReference type="Gene3D" id="3.40.50.620">
    <property type="entry name" value="HUPs"/>
    <property type="match status" value="1"/>
</dbReference>
<evidence type="ECO:0000313" key="3">
    <source>
        <dbReference type="EMBL" id="SFV67209.1"/>
    </source>
</evidence>
<dbReference type="GO" id="GO:0005886">
    <property type="term" value="C:plasma membrane"/>
    <property type="evidence" value="ECO:0007669"/>
    <property type="project" value="TreeGrafter"/>
</dbReference>
<sequence length="254" mass="28827">MSFTFLLKKVISLFIMPFSLGVIVILIGILLLLGNKRIKAVFVLSLGFLWLFIISYSPFANAFLYKYENTYPTLQTAPKDIQYIYVLGNGHHTDALQPITSQNNEVSVVRLNEAIRLYHQLKEQPTIIVSGYSGLYDPTPSAIMQEKLALALGVQKEKIHIEPTPRDTQEEAIAAKKYLGDIPFILVTSASHMSRAMTFFKQEGLHPIAAPTNHLAQIRHPYFMNFFSIDALRKTHIAWHEMLGILWQNIKGIL</sequence>
<keyword evidence="1" id="KW-0472">Membrane</keyword>
<keyword evidence="1" id="KW-1133">Transmembrane helix</keyword>
<reference evidence="3" key="1">
    <citation type="submission" date="2016-10" db="EMBL/GenBank/DDBJ databases">
        <authorList>
            <person name="de Groot N.N."/>
        </authorList>
    </citation>
    <scope>NUCLEOTIDE SEQUENCE</scope>
</reference>
<protein>
    <submittedName>
        <fullName evidence="3">Membrane Protein Functionally coupled to the MukBEF Chromosome Partitioning Mechanism</fullName>
    </submittedName>
</protein>
<accession>A0A1W1CN62</accession>
<dbReference type="InterPro" id="IPR014729">
    <property type="entry name" value="Rossmann-like_a/b/a_fold"/>
</dbReference>
<dbReference type="GO" id="GO:0043164">
    <property type="term" value="P:Gram-negative-bacterium-type cell wall biogenesis"/>
    <property type="evidence" value="ECO:0007669"/>
    <property type="project" value="TreeGrafter"/>
</dbReference>
<dbReference type="CDD" id="cd06259">
    <property type="entry name" value="YdcF-like"/>
    <property type="match status" value="1"/>
</dbReference>